<comment type="caution">
    <text evidence="1">The sequence shown here is derived from an EMBL/GenBank/DDBJ whole genome shotgun (WGS) entry which is preliminary data.</text>
</comment>
<evidence type="ECO:0000313" key="2">
    <source>
        <dbReference type="Proteomes" id="UP000037727"/>
    </source>
</evidence>
<dbReference type="Pfam" id="PF06864">
    <property type="entry name" value="PAP_PilO"/>
    <property type="match status" value="1"/>
</dbReference>
<gene>
    <name evidence="1" type="ORF">AM629_13080</name>
</gene>
<evidence type="ECO:0008006" key="3">
    <source>
        <dbReference type="Google" id="ProtNLM"/>
    </source>
</evidence>
<dbReference type="EMBL" id="LJCS01000036">
    <property type="protein sequence ID" value="KOY61558.1"/>
    <property type="molecule type" value="Genomic_DNA"/>
</dbReference>
<dbReference type="RefSeq" id="WP_054479610.1">
    <property type="nucleotide sequence ID" value="NZ_CAWMRL010000036.1"/>
</dbReference>
<keyword evidence="2" id="KW-1185">Reference proteome</keyword>
<organism evidence="1 2">
    <name type="scientific">Photorhabdus heterorhabditis</name>
    <dbReference type="NCBI Taxonomy" id="880156"/>
    <lineage>
        <taxon>Bacteria</taxon>
        <taxon>Pseudomonadati</taxon>
        <taxon>Pseudomonadota</taxon>
        <taxon>Gammaproteobacteria</taxon>
        <taxon>Enterobacterales</taxon>
        <taxon>Morganellaceae</taxon>
        <taxon>Photorhabdus</taxon>
    </lineage>
</organism>
<accession>A0ABR5KAV2</accession>
<evidence type="ECO:0000313" key="1">
    <source>
        <dbReference type="EMBL" id="KOY61558.1"/>
    </source>
</evidence>
<protein>
    <recommendedName>
        <fullName evidence="3">Type 4b pilus protein PilO2</fullName>
    </recommendedName>
</protein>
<sequence>MTQKTMPKYHLLQTDNAWLIAGLQWQYLSIRGRRNMRLRAKEKKTNYWTALTAGDGQAQGTLLGTVNVTDTQTIKRSNHILASMALAVLPALPQDCYAVFQLSDEQYWFIAVIDKILSPFGDVVGNKSSILTAVKTFLQVTPTPDNGWEIYAPANFFNDIPTEGLELLPLLTNRVNLRRARLYKTHNQQSLWILGSATIILCGGYLANNAWQTHQSQMRIEAAQAALLAQQASKENQQEIADNLKPWSSLPSFPDMMEACSKVWKKAPISIAGWIFDSSSCDNSGNITLNYSLPNGGTIGDLTARLPLFYGAIKPTFNILGGANLASFALPFTLVPLVYPEPLLPGDQQIQNLTSYAQRINAQLRLSENNVTTPLAQDTASNLQFRFRTYNFEFITDIPPDRLFAPSRFNSNGIRAMSIRTLLKNNRLEYNIEGVLYAEP</sequence>
<proteinExistence type="predicted"/>
<name>A0ABR5KAV2_9GAMM</name>
<dbReference type="Proteomes" id="UP000037727">
    <property type="component" value="Unassembled WGS sequence"/>
</dbReference>
<dbReference type="InterPro" id="IPR009663">
    <property type="entry name" value="PAP_PilO"/>
</dbReference>
<reference evidence="1 2" key="1">
    <citation type="submission" date="2015-09" db="EMBL/GenBank/DDBJ databases">
        <title>Draft genome sequence and assembly of Photorhabdus sp. VMG, a bacterial symbiont associated with Heterorhabditis zealandica.</title>
        <authorList>
            <person name="Naidoo S."/>
            <person name="Featherston J."/>
            <person name="Mothupi B."/>
            <person name="Gray V.M."/>
        </authorList>
    </citation>
    <scope>NUCLEOTIDE SEQUENCE [LARGE SCALE GENOMIC DNA]</scope>
    <source>
        <strain evidence="1 2">VMG</strain>
    </source>
</reference>